<dbReference type="Proteomes" id="UP000722050">
    <property type="component" value="Unassembled WGS sequence"/>
</dbReference>
<dbReference type="EMBL" id="JABZQH010000219">
    <property type="protein sequence ID" value="MBF1352636.1"/>
    <property type="molecule type" value="Genomic_DNA"/>
</dbReference>
<reference evidence="1" key="1">
    <citation type="submission" date="2020-04" db="EMBL/GenBank/DDBJ databases">
        <title>Deep metagenomics examines the oral microbiome during advanced dental caries in children, revealing novel taxa and co-occurrences with host molecules.</title>
        <authorList>
            <person name="Baker J.L."/>
            <person name="Morton J.T."/>
            <person name="Dinis M."/>
            <person name="Alvarez R."/>
            <person name="Tran N.C."/>
            <person name="Knight R."/>
            <person name="Edlund A."/>
        </authorList>
    </citation>
    <scope>NUCLEOTIDE SEQUENCE</scope>
    <source>
        <strain evidence="1">JCVI_24_bin.8</strain>
    </source>
</reference>
<gene>
    <name evidence="1" type="ORF">HXM71_05920</name>
</gene>
<sequence length="124" mass="14869">MQYRFGKIDYYRPDGLNKAIPSIIHLGNASKYGIFFWSEVNHIDLEYAEEIVSSIEMLLRGEVDFYEGFGFEVYMIECDREKAVVKNVYEDDQVEAIIPIEEVYELMRDWRDFQREYYHNHTSS</sequence>
<evidence type="ECO:0000313" key="2">
    <source>
        <dbReference type="Proteomes" id="UP000722050"/>
    </source>
</evidence>
<name>A0A930EJA5_9FIRM</name>
<organism evidence="1 2">
    <name type="scientific">Mogibacterium diversum</name>
    <dbReference type="NCBI Taxonomy" id="114527"/>
    <lineage>
        <taxon>Bacteria</taxon>
        <taxon>Bacillati</taxon>
        <taxon>Bacillota</taxon>
        <taxon>Clostridia</taxon>
        <taxon>Peptostreptococcales</taxon>
        <taxon>Anaerovoracaceae</taxon>
        <taxon>Mogibacterium</taxon>
    </lineage>
</organism>
<protein>
    <submittedName>
        <fullName evidence="1">Uncharacterized protein</fullName>
    </submittedName>
</protein>
<accession>A0A930EJA5</accession>
<dbReference type="AlphaFoldDB" id="A0A930EJA5"/>
<comment type="caution">
    <text evidence="1">The sequence shown here is derived from an EMBL/GenBank/DDBJ whole genome shotgun (WGS) entry which is preliminary data.</text>
</comment>
<evidence type="ECO:0000313" key="1">
    <source>
        <dbReference type="EMBL" id="MBF1352636.1"/>
    </source>
</evidence>
<proteinExistence type="predicted"/>